<protein>
    <submittedName>
        <fullName evidence="9">(S)-mandelate dehydrogenase</fullName>
    </submittedName>
</protein>
<feature type="domain" description="FMN hydroxy acid dehydrogenase" evidence="8">
    <location>
        <begin position="1"/>
        <end position="379"/>
    </location>
</feature>
<dbReference type="PANTHER" id="PTHR10578">
    <property type="entry name" value="S -2-HYDROXY-ACID OXIDASE-RELATED"/>
    <property type="match status" value="1"/>
</dbReference>
<dbReference type="AlphaFoldDB" id="A0A366HMQ0"/>
<feature type="binding site" evidence="7">
    <location>
        <position position="154"/>
    </location>
    <ligand>
        <name>FMN</name>
        <dbReference type="ChEBI" id="CHEBI:58210"/>
    </ligand>
</feature>
<dbReference type="CDD" id="cd02809">
    <property type="entry name" value="alpha_hydroxyacid_oxid_FMN"/>
    <property type="match status" value="1"/>
</dbReference>
<evidence type="ECO:0000313" key="10">
    <source>
        <dbReference type="Proteomes" id="UP000253628"/>
    </source>
</evidence>
<evidence type="ECO:0000256" key="2">
    <source>
        <dbReference type="ARBA" id="ARBA00022630"/>
    </source>
</evidence>
<feature type="binding site" evidence="7">
    <location>
        <position position="128"/>
    </location>
    <ligand>
        <name>glyoxylate</name>
        <dbReference type="ChEBI" id="CHEBI:36655"/>
    </ligand>
</feature>
<name>A0A366HMQ0_9BURK</name>
<evidence type="ECO:0000256" key="6">
    <source>
        <dbReference type="PIRSR" id="PIRSR000138-1"/>
    </source>
</evidence>
<dbReference type="GO" id="GO:0005886">
    <property type="term" value="C:plasma membrane"/>
    <property type="evidence" value="ECO:0007669"/>
    <property type="project" value="TreeGrafter"/>
</dbReference>
<dbReference type="Proteomes" id="UP000253628">
    <property type="component" value="Unassembled WGS sequence"/>
</dbReference>
<dbReference type="EMBL" id="QNRQ01000001">
    <property type="protein sequence ID" value="RBP43602.1"/>
    <property type="molecule type" value="Genomic_DNA"/>
</dbReference>
<dbReference type="GO" id="GO:0004459">
    <property type="term" value="F:L-lactate dehydrogenase (NAD+) activity"/>
    <property type="evidence" value="ECO:0007669"/>
    <property type="project" value="TreeGrafter"/>
</dbReference>
<evidence type="ECO:0000256" key="1">
    <source>
        <dbReference type="ARBA" id="ARBA00001917"/>
    </source>
</evidence>
<feature type="binding site" evidence="7">
    <location>
        <position position="126"/>
    </location>
    <ligand>
        <name>FMN</name>
        <dbReference type="ChEBI" id="CHEBI:58210"/>
    </ligand>
</feature>
<evidence type="ECO:0000256" key="5">
    <source>
        <dbReference type="ARBA" id="ARBA00024042"/>
    </source>
</evidence>
<dbReference type="InterPro" id="IPR012133">
    <property type="entry name" value="Alpha-hydoxy_acid_DH_FMN"/>
</dbReference>
<dbReference type="OrthoDB" id="8717062at2"/>
<evidence type="ECO:0000256" key="4">
    <source>
        <dbReference type="ARBA" id="ARBA00023002"/>
    </source>
</evidence>
<keyword evidence="3 7" id="KW-0288">FMN</keyword>
<reference evidence="9 10" key="1">
    <citation type="submission" date="2018-06" db="EMBL/GenBank/DDBJ databases">
        <title>Genomic Encyclopedia of Type Strains, Phase IV (KMG-IV): sequencing the most valuable type-strain genomes for metagenomic binning, comparative biology and taxonomic classification.</title>
        <authorList>
            <person name="Goeker M."/>
        </authorList>
    </citation>
    <scope>NUCLEOTIDE SEQUENCE [LARGE SCALE GENOMIC DNA]</scope>
    <source>
        <strain evidence="9 10">DSM 25520</strain>
    </source>
</reference>
<dbReference type="GO" id="GO:0009060">
    <property type="term" value="P:aerobic respiration"/>
    <property type="evidence" value="ECO:0007669"/>
    <property type="project" value="TreeGrafter"/>
</dbReference>
<dbReference type="Pfam" id="PF01070">
    <property type="entry name" value="FMN_dh"/>
    <property type="match status" value="1"/>
</dbReference>
<evidence type="ECO:0000256" key="7">
    <source>
        <dbReference type="PIRSR" id="PIRSR000138-2"/>
    </source>
</evidence>
<evidence type="ECO:0000256" key="3">
    <source>
        <dbReference type="ARBA" id="ARBA00022643"/>
    </source>
</evidence>
<dbReference type="PIRSF" id="PIRSF000138">
    <property type="entry name" value="Al-hdrx_acd_dh"/>
    <property type="match status" value="1"/>
</dbReference>
<dbReference type="SUPFAM" id="SSF51395">
    <property type="entry name" value="FMN-linked oxidoreductases"/>
    <property type="match status" value="1"/>
</dbReference>
<feature type="binding site" evidence="7">
    <location>
        <position position="277"/>
    </location>
    <ligand>
        <name>glyoxylate</name>
        <dbReference type="ChEBI" id="CHEBI:36655"/>
    </ligand>
</feature>
<keyword evidence="10" id="KW-1185">Reference proteome</keyword>
<dbReference type="Gene3D" id="3.20.20.70">
    <property type="entry name" value="Aldolase class I"/>
    <property type="match status" value="1"/>
</dbReference>
<feature type="binding site" evidence="7">
    <location>
        <position position="250"/>
    </location>
    <ligand>
        <name>FMN</name>
        <dbReference type="ChEBI" id="CHEBI:58210"/>
    </ligand>
</feature>
<dbReference type="PROSITE" id="PS00557">
    <property type="entry name" value="FMN_HYDROXY_ACID_DH_1"/>
    <property type="match status" value="1"/>
</dbReference>
<dbReference type="PROSITE" id="PS51349">
    <property type="entry name" value="FMN_HYDROXY_ACID_DH_2"/>
    <property type="match status" value="1"/>
</dbReference>
<comment type="similarity">
    <text evidence="5">Belongs to the FMN-dependent alpha-hydroxy acid dehydrogenase family.</text>
</comment>
<keyword evidence="4" id="KW-0560">Oxidoreductase</keyword>
<evidence type="ECO:0000259" key="8">
    <source>
        <dbReference type="PROSITE" id="PS51349"/>
    </source>
</evidence>
<evidence type="ECO:0000313" key="9">
    <source>
        <dbReference type="EMBL" id="RBP43602.1"/>
    </source>
</evidence>
<proteinExistence type="inferred from homology"/>
<comment type="caution">
    <text evidence="9">The sequence shown here is derived from an EMBL/GenBank/DDBJ whole genome shotgun (WGS) entry which is preliminary data.</text>
</comment>
<dbReference type="InterPro" id="IPR008259">
    <property type="entry name" value="FMN_hydac_DH_AS"/>
</dbReference>
<keyword evidence="2 7" id="KW-0285">Flavoprotein</keyword>
<sequence length="379" mass="41278">MLLNLDDYRRAARRQLPRVIFDFIDGGADAEDCVRRNIEDLGKVTLLPRQLRDVSSVDTSVSLFGHSWKSPVALAPTGFNGLLRPGADIVLARAADQMGTPFILSTASNVPLEQIARQANGIRWLQLYIMGGRRIAEQLIRRARNLDYSALVLTVDVAVGGHRERDVRNGMTMPFKPSLRTMLDFGLHPSWALRFMGKGPPKFANLEDPDQGSHSAELAVALGNRQMDRSMAWDNLAWLREHWDGPLLLKGILHPDDARRAVGEGVDGLIVSNHGGRQLDVVPSTIQALPGVLDAVAKAIPVLVDGGFRRGGDIAKALAMGAKAVLVGRPALWGLAVAGEAGVRNVLETFNEELSRTMALLGATQVEELSANYLNNIQK</sequence>
<feature type="binding site" evidence="7">
    <location>
        <begin position="328"/>
        <end position="329"/>
    </location>
    <ligand>
        <name>FMN</name>
        <dbReference type="ChEBI" id="CHEBI:58210"/>
    </ligand>
</feature>
<gene>
    <name evidence="9" type="ORF">DFR37_101736</name>
</gene>
<feature type="binding site" evidence="7">
    <location>
        <position position="272"/>
    </location>
    <ligand>
        <name>FMN</name>
        <dbReference type="ChEBI" id="CHEBI:58210"/>
    </ligand>
</feature>
<dbReference type="InterPro" id="IPR037396">
    <property type="entry name" value="FMN_HAD"/>
</dbReference>
<dbReference type="PANTHER" id="PTHR10578:SF107">
    <property type="entry name" value="2-HYDROXYACID OXIDASE 1"/>
    <property type="match status" value="1"/>
</dbReference>
<accession>A0A366HMQ0</accession>
<dbReference type="InterPro" id="IPR013785">
    <property type="entry name" value="Aldolase_TIM"/>
</dbReference>
<dbReference type="InterPro" id="IPR000262">
    <property type="entry name" value="FMN-dep_DH"/>
</dbReference>
<organism evidence="9 10">
    <name type="scientific">Eoetvoesiella caeni</name>
    <dbReference type="NCBI Taxonomy" id="645616"/>
    <lineage>
        <taxon>Bacteria</taxon>
        <taxon>Pseudomonadati</taxon>
        <taxon>Pseudomonadota</taxon>
        <taxon>Betaproteobacteria</taxon>
        <taxon>Burkholderiales</taxon>
        <taxon>Alcaligenaceae</taxon>
        <taxon>Eoetvoesiella</taxon>
    </lineage>
</organism>
<feature type="binding site" evidence="7">
    <location>
        <position position="163"/>
    </location>
    <ligand>
        <name>glyoxylate</name>
        <dbReference type="ChEBI" id="CHEBI:36655"/>
    </ligand>
</feature>
<feature type="active site" description="Proton acceptor" evidence="6">
    <location>
        <position position="274"/>
    </location>
</feature>
<feature type="binding site" evidence="7">
    <location>
        <position position="274"/>
    </location>
    <ligand>
        <name>glyoxylate</name>
        <dbReference type="ChEBI" id="CHEBI:36655"/>
    </ligand>
</feature>
<comment type="cofactor">
    <cofactor evidence="1">
        <name>FMN</name>
        <dbReference type="ChEBI" id="CHEBI:58210"/>
    </cofactor>
</comment>
<dbReference type="FunFam" id="3.20.20.70:FF:000029">
    <property type="entry name" value="L-lactate dehydrogenase"/>
    <property type="match status" value="1"/>
</dbReference>
<feature type="binding site" evidence="7">
    <location>
        <begin position="76"/>
        <end position="78"/>
    </location>
    <ligand>
        <name>FMN</name>
        <dbReference type="ChEBI" id="CHEBI:58210"/>
    </ligand>
</feature>
<dbReference type="GO" id="GO:0010181">
    <property type="term" value="F:FMN binding"/>
    <property type="evidence" value="ECO:0007669"/>
    <property type="project" value="InterPro"/>
</dbReference>
<feature type="binding site" evidence="7">
    <location>
        <position position="105"/>
    </location>
    <ligand>
        <name>FMN</name>
        <dbReference type="ChEBI" id="CHEBI:58210"/>
    </ligand>
</feature>
<feature type="binding site" evidence="7">
    <location>
        <begin position="305"/>
        <end position="309"/>
    </location>
    <ligand>
        <name>FMN</name>
        <dbReference type="ChEBI" id="CHEBI:58210"/>
    </ligand>
</feature>